<dbReference type="RefSeq" id="XP_007864796.1">
    <property type="nucleotide sequence ID" value="XM_007866605.1"/>
</dbReference>
<evidence type="ECO:0000256" key="1">
    <source>
        <dbReference type="ARBA" id="ARBA00001910"/>
    </source>
</evidence>
<keyword evidence="12" id="KW-0843">Virulence</keyword>
<dbReference type="EC" id="3.4.14.10" evidence="4"/>
<dbReference type="InterPro" id="IPR030400">
    <property type="entry name" value="Sedolisin_dom"/>
</dbReference>
<keyword evidence="11 15" id="KW-0106">Calcium</keyword>
<protein>
    <recommendedName>
        <fullName evidence="4">tripeptidyl-peptidase II</fullName>
        <ecNumber evidence="4">3.4.14.10</ecNumber>
    </recommendedName>
</protein>
<dbReference type="Gene3D" id="3.40.50.200">
    <property type="entry name" value="Peptidase S8/S53 domain"/>
    <property type="match status" value="1"/>
</dbReference>
<dbReference type="GeneID" id="19305936"/>
<dbReference type="Proteomes" id="UP000030669">
    <property type="component" value="Unassembled WGS sequence"/>
</dbReference>
<evidence type="ECO:0000259" key="16">
    <source>
        <dbReference type="PROSITE" id="PS51695"/>
    </source>
</evidence>
<feature type="active site" description="Charge relay system" evidence="15">
    <location>
        <position position="457"/>
    </location>
</feature>
<dbReference type="Pfam" id="PF09286">
    <property type="entry name" value="Pro-kuma_activ"/>
    <property type="match status" value="1"/>
</dbReference>
<dbReference type="InterPro" id="IPR023828">
    <property type="entry name" value="Peptidase_S8_Ser-AS"/>
</dbReference>
<dbReference type="AlphaFoldDB" id="S7QBK8"/>
<dbReference type="GO" id="GO:0006508">
    <property type="term" value="P:proteolysis"/>
    <property type="evidence" value="ECO:0007669"/>
    <property type="project" value="UniProtKB-KW"/>
</dbReference>
<proteinExistence type="predicted"/>
<dbReference type="PANTHER" id="PTHR14218:SF15">
    <property type="entry name" value="TRIPEPTIDYL-PEPTIDASE 1"/>
    <property type="match status" value="1"/>
</dbReference>
<dbReference type="OrthoDB" id="409122at2759"/>
<evidence type="ECO:0000256" key="7">
    <source>
        <dbReference type="ARBA" id="ARBA00022723"/>
    </source>
</evidence>
<gene>
    <name evidence="17" type="ORF">GLOTRDRAFT_39789</name>
</gene>
<keyword evidence="6 15" id="KW-0645">Protease</keyword>
<dbReference type="EMBL" id="KB469300">
    <property type="protein sequence ID" value="EPQ56743.1"/>
    <property type="molecule type" value="Genomic_DNA"/>
</dbReference>
<dbReference type="CDD" id="cd11377">
    <property type="entry name" value="Pro-peptidase_S53"/>
    <property type="match status" value="1"/>
</dbReference>
<evidence type="ECO:0000256" key="14">
    <source>
        <dbReference type="ARBA" id="ARBA00023180"/>
    </source>
</evidence>
<dbReference type="GO" id="GO:0046872">
    <property type="term" value="F:metal ion binding"/>
    <property type="evidence" value="ECO:0007669"/>
    <property type="project" value="UniProtKB-UniRule"/>
</dbReference>
<comment type="function">
    <text evidence="2">Secreted tripeptidyl-peptidase which degrades proteins at acidic pHs and is involved in virulence.</text>
</comment>
<name>S7QBK8_GLOTA</name>
<feature type="binding site" evidence="15">
    <location>
        <position position="520"/>
    </location>
    <ligand>
        <name>Ca(2+)</name>
        <dbReference type="ChEBI" id="CHEBI:29108"/>
    </ligand>
</feature>
<dbReference type="FunFam" id="3.40.50.200:FF:000015">
    <property type="entry name" value="Tripeptidyl peptidase A"/>
    <property type="match status" value="1"/>
</dbReference>
<dbReference type="eggNOG" id="ENOG502QR6D">
    <property type="taxonomic scope" value="Eukaryota"/>
</dbReference>
<keyword evidence="5" id="KW-0964">Secreted</keyword>
<dbReference type="InterPro" id="IPR036852">
    <property type="entry name" value="Peptidase_S8/S53_dom_sf"/>
</dbReference>
<dbReference type="SUPFAM" id="SSF52743">
    <property type="entry name" value="Subtilisin-like"/>
    <property type="match status" value="1"/>
</dbReference>
<comment type="cofactor">
    <cofactor evidence="15">
        <name>Ca(2+)</name>
        <dbReference type="ChEBI" id="CHEBI:29108"/>
    </cofactor>
    <text evidence="15">Binds 1 Ca(2+) ion per subunit.</text>
</comment>
<dbReference type="OMA" id="VIRTMNY"/>
<dbReference type="InterPro" id="IPR050819">
    <property type="entry name" value="Tripeptidyl-peptidase_I"/>
</dbReference>
<feature type="binding site" evidence="15">
    <location>
        <position position="499"/>
    </location>
    <ligand>
        <name>Ca(2+)</name>
        <dbReference type="ChEBI" id="CHEBI:29108"/>
    </ligand>
</feature>
<dbReference type="InterPro" id="IPR015366">
    <property type="entry name" value="S53_propep"/>
</dbReference>
<sequence length="537" mass="57580">MRIGLKQDKIEDLIASLFEVSDPAHQRYGKHLSKEEVEELVKPHPESTNLVDEWLEHHGVNSQETHRSGGGDWITLVVSVDQAERMLGTKYNVYRHDATSETVVRTLSYSLPSVLHEHIQVITPTTYFGTIKSMKATSFREKNSTVVDQDDFQHELASLGSLATIPSSCSSTITPSCLRALYNTSGYTPAATSQNKLGVAGYLDEYASHSDLQTFFKKYRTDATGADFTVVQINGGGNDQSDPGDEANLDIQYTEAISYPTPNIYYSTGGSPPYIPDSETTSNTNEPYLDWLNYILNQSSVPQTFTTSYGDDEQTVPLDYATSVCNLYAQLGARGSSVLFSSGDFGVGGGDCTTNDGTDTVKFQPIFPASCPYVTSVGGTYRINPEVAVSFSSGGFSNYFAQPSYQSSAVSTFLSSLGTKYSGLYNATGRGFPDVAAQGQNFQIVLSGRTVGVSGTSASSPTFAGVVALLNDYRLASGKAPLGFLNPFLYSTGVSGLTDITSGSNPGCNTNGFTARAGWDPVTGLGTPNFGKLQALV</sequence>
<keyword evidence="9 15" id="KW-0378">Hydrolase</keyword>
<keyword evidence="14" id="KW-0325">Glycoprotein</keyword>
<dbReference type="GO" id="GO:0004252">
    <property type="term" value="F:serine-type endopeptidase activity"/>
    <property type="evidence" value="ECO:0007669"/>
    <property type="project" value="UniProtKB-UniRule"/>
</dbReference>
<evidence type="ECO:0000256" key="13">
    <source>
        <dbReference type="ARBA" id="ARBA00023145"/>
    </source>
</evidence>
<reference evidence="17 18" key="1">
    <citation type="journal article" date="2012" name="Science">
        <title>The Paleozoic origin of enzymatic lignin decomposition reconstructed from 31 fungal genomes.</title>
        <authorList>
            <person name="Floudas D."/>
            <person name="Binder M."/>
            <person name="Riley R."/>
            <person name="Barry K."/>
            <person name="Blanchette R.A."/>
            <person name="Henrissat B."/>
            <person name="Martinez A.T."/>
            <person name="Otillar R."/>
            <person name="Spatafora J.W."/>
            <person name="Yadav J.S."/>
            <person name="Aerts A."/>
            <person name="Benoit I."/>
            <person name="Boyd A."/>
            <person name="Carlson A."/>
            <person name="Copeland A."/>
            <person name="Coutinho P.M."/>
            <person name="de Vries R.P."/>
            <person name="Ferreira P."/>
            <person name="Findley K."/>
            <person name="Foster B."/>
            <person name="Gaskell J."/>
            <person name="Glotzer D."/>
            <person name="Gorecki P."/>
            <person name="Heitman J."/>
            <person name="Hesse C."/>
            <person name="Hori C."/>
            <person name="Igarashi K."/>
            <person name="Jurgens J.A."/>
            <person name="Kallen N."/>
            <person name="Kersten P."/>
            <person name="Kohler A."/>
            <person name="Kuees U."/>
            <person name="Kumar T.K.A."/>
            <person name="Kuo A."/>
            <person name="LaButti K."/>
            <person name="Larrondo L.F."/>
            <person name="Lindquist E."/>
            <person name="Ling A."/>
            <person name="Lombard V."/>
            <person name="Lucas S."/>
            <person name="Lundell T."/>
            <person name="Martin R."/>
            <person name="McLaughlin D.J."/>
            <person name="Morgenstern I."/>
            <person name="Morin E."/>
            <person name="Murat C."/>
            <person name="Nagy L.G."/>
            <person name="Nolan M."/>
            <person name="Ohm R.A."/>
            <person name="Patyshakuliyeva A."/>
            <person name="Rokas A."/>
            <person name="Ruiz-Duenas F.J."/>
            <person name="Sabat G."/>
            <person name="Salamov A."/>
            <person name="Samejima M."/>
            <person name="Schmutz J."/>
            <person name="Slot J.C."/>
            <person name="St John F."/>
            <person name="Stenlid J."/>
            <person name="Sun H."/>
            <person name="Sun S."/>
            <person name="Syed K."/>
            <person name="Tsang A."/>
            <person name="Wiebenga A."/>
            <person name="Young D."/>
            <person name="Pisabarro A."/>
            <person name="Eastwood D.C."/>
            <person name="Martin F."/>
            <person name="Cullen D."/>
            <person name="Grigoriev I.V."/>
            <person name="Hibbett D.S."/>
        </authorList>
    </citation>
    <scope>NUCLEOTIDE SEQUENCE [LARGE SCALE GENOMIC DNA]</scope>
    <source>
        <strain evidence="17 18">ATCC 11539</strain>
    </source>
</reference>
<evidence type="ECO:0000256" key="8">
    <source>
        <dbReference type="ARBA" id="ARBA00022729"/>
    </source>
</evidence>
<dbReference type="PROSITE" id="PS51695">
    <property type="entry name" value="SEDOLISIN"/>
    <property type="match status" value="1"/>
</dbReference>
<evidence type="ECO:0000313" key="18">
    <source>
        <dbReference type="Proteomes" id="UP000030669"/>
    </source>
</evidence>
<dbReference type="InterPro" id="IPR000209">
    <property type="entry name" value="Peptidase_S8/S53_dom"/>
</dbReference>
<feature type="active site" description="Charge relay system" evidence="15">
    <location>
        <position position="246"/>
    </location>
</feature>
<dbReference type="GO" id="GO:0005576">
    <property type="term" value="C:extracellular region"/>
    <property type="evidence" value="ECO:0007669"/>
    <property type="project" value="UniProtKB-SubCell"/>
</dbReference>
<evidence type="ECO:0000256" key="3">
    <source>
        <dbReference type="ARBA" id="ARBA00004239"/>
    </source>
</evidence>
<feature type="domain" description="Peptidase S53" evidence="16">
    <location>
        <begin position="172"/>
        <end position="537"/>
    </location>
</feature>
<dbReference type="Pfam" id="PF00082">
    <property type="entry name" value="Peptidase_S8"/>
    <property type="match status" value="1"/>
</dbReference>
<evidence type="ECO:0000256" key="5">
    <source>
        <dbReference type="ARBA" id="ARBA00022525"/>
    </source>
</evidence>
<evidence type="ECO:0000256" key="12">
    <source>
        <dbReference type="ARBA" id="ARBA00023026"/>
    </source>
</evidence>
<dbReference type="GO" id="GO:0008240">
    <property type="term" value="F:tripeptidyl-peptidase activity"/>
    <property type="evidence" value="ECO:0007669"/>
    <property type="project" value="UniProtKB-EC"/>
</dbReference>
<dbReference type="SMART" id="SM00944">
    <property type="entry name" value="Pro-kuma_activ"/>
    <property type="match status" value="1"/>
</dbReference>
<feature type="binding site" evidence="15">
    <location>
        <position position="518"/>
    </location>
    <ligand>
        <name>Ca(2+)</name>
        <dbReference type="ChEBI" id="CHEBI:29108"/>
    </ligand>
</feature>
<keyword evidence="8" id="KW-0732">Signal</keyword>
<evidence type="ECO:0000256" key="6">
    <source>
        <dbReference type="ARBA" id="ARBA00022670"/>
    </source>
</evidence>
<dbReference type="CDD" id="cd04056">
    <property type="entry name" value="Peptidases_S53"/>
    <property type="match status" value="1"/>
</dbReference>
<organism evidence="17 18">
    <name type="scientific">Gloeophyllum trabeum (strain ATCC 11539 / FP-39264 / Madison 617)</name>
    <name type="common">Brown rot fungus</name>
    <dbReference type="NCBI Taxonomy" id="670483"/>
    <lineage>
        <taxon>Eukaryota</taxon>
        <taxon>Fungi</taxon>
        <taxon>Dikarya</taxon>
        <taxon>Basidiomycota</taxon>
        <taxon>Agaricomycotina</taxon>
        <taxon>Agaricomycetes</taxon>
        <taxon>Gloeophyllales</taxon>
        <taxon>Gloeophyllaceae</taxon>
        <taxon>Gloeophyllum</taxon>
    </lineage>
</organism>
<accession>S7QBK8</accession>
<feature type="binding site" evidence="15">
    <location>
        <position position="500"/>
    </location>
    <ligand>
        <name>Ca(2+)</name>
        <dbReference type="ChEBI" id="CHEBI:29108"/>
    </ligand>
</feature>
<keyword evidence="10 15" id="KW-0720">Serine protease</keyword>
<dbReference type="SUPFAM" id="SSF54897">
    <property type="entry name" value="Protease propeptides/inhibitors"/>
    <property type="match status" value="1"/>
</dbReference>
<evidence type="ECO:0000256" key="15">
    <source>
        <dbReference type="PROSITE-ProRule" id="PRU01032"/>
    </source>
</evidence>
<dbReference type="PROSITE" id="PS00138">
    <property type="entry name" value="SUBTILASE_SER"/>
    <property type="match status" value="1"/>
</dbReference>
<comment type="subcellular location">
    <subcellularLocation>
        <location evidence="3">Secreted</location>
        <location evidence="3">Extracellular space</location>
    </subcellularLocation>
</comment>
<evidence type="ECO:0000256" key="4">
    <source>
        <dbReference type="ARBA" id="ARBA00012462"/>
    </source>
</evidence>
<dbReference type="HOGENOM" id="CLU_013783_3_0_1"/>
<keyword evidence="18" id="KW-1185">Reference proteome</keyword>
<comment type="catalytic activity">
    <reaction evidence="1">
        <text>Release of an N-terminal tripeptide from a polypeptide.</text>
        <dbReference type="EC" id="3.4.14.10"/>
    </reaction>
</comment>
<feature type="active site" description="Charge relay system" evidence="15">
    <location>
        <position position="250"/>
    </location>
</feature>
<keyword evidence="7 15" id="KW-0479">Metal-binding</keyword>
<evidence type="ECO:0000256" key="2">
    <source>
        <dbReference type="ARBA" id="ARBA00002451"/>
    </source>
</evidence>
<dbReference type="PANTHER" id="PTHR14218">
    <property type="entry name" value="PROTEASE S8 TRIPEPTIDYL PEPTIDASE I CLN2"/>
    <property type="match status" value="1"/>
</dbReference>
<keyword evidence="13" id="KW-0865">Zymogen</keyword>
<evidence type="ECO:0000256" key="10">
    <source>
        <dbReference type="ARBA" id="ARBA00022825"/>
    </source>
</evidence>
<evidence type="ECO:0000256" key="9">
    <source>
        <dbReference type="ARBA" id="ARBA00022801"/>
    </source>
</evidence>
<evidence type="ECO:0000256" key="11">
    <source>
        <dbReference type="ARBA" id="ARBA00022837"/>
    </source>
</evidence>
<dbReference type="KEGG" id="gtr:GLOTRDRAFT_39789"/>
<evidence type="ECO:0000313" key="17">
    <source>
        <dbReference type="EMBL" id="EPQ56743.1"/>
    </source>
</evidence>